<name>A0A918N637_9GAMM</name>
<reference evidence="2" key="2">
    <citation type="submission" date="2020-09" db="EMBL/GenBank/DDBJ databases">
        <authorList>
            <person name="Sun Q."/>
            <person name="Kim S."/>
        </authorList>
    </citation>
    <scope>NUCLEOTIDE SEQUENCE</scope>
    <source>
        <strain evidence="2">KCTC 22169</strain>
    </source>
</reference>
<proteinExistence type="predicted"/>
<comment type="caution">
    <text evidence="2">The sequence shown here is derived from an EMBL/GenBank/DDBJ whole genome shotgun (WGS) entry which is preliminary data.</text>
</comment>
<reference evidence="2" key="1">
    <citation type="journal article" date="2014" name="Int. J. Syst. Evol. Microbiol.">
        <title>Complete genome sequence of Corynebacterium casei LMG S-19264T (=DSM 44701T), isolated from a smear-ripened cheese.</title>
        <authorList>
            <consortium name="US DOE Joint Genome Institute (JGI-PGF)"/>
            <person name="Walter F."/>
            <person name="Albersmeier A."/>
            <person name="Kalinowski J."/>
            <person name="Ruckert C."/>
        </authorList>
    </citation>
    <scope>NUCLEOTIDE SEQUENCE</scope>
    <source>
        <strain evidence="2">KCTC 22169</strain>
    </source>
</reference>
<evidence type="ECO:0000313" key="3">
    <source>
        <dbReference type="Proteomes" id="UP000626148"/>
    </source>
</evidence>
<dbReference type="InterPro" id="IPR013022">
    <property type="entry name" value="Xyl_isomerase-like_TIM-brl"/>
</dbReference>
<dbReference type="Gene3D" id="3.20.20.150">
    <property type="entry name" value="Divalent-metal-dependent TIM barrel enzymes"/>
    <property type="match status" value="1"/>
</dbReference>
<dbReference type="InterPro" id="IPR050312">
    <property type="entry name" value="IolE/XylAMocC-like"/>
</dbReference>
<evidence type="ECO:0000313" key="2">
    <source>
        <dbReference type="EMBL" id="GGX38119.1"/>
    </source>
</evidence>
<dbReference type="EMBL" id="BMXR01000001">
    <property type="protein sequence ID" value="GGX38119.1"/>
    <property type="molecule type" value="Genomic_DNA"/>
</dbReference>
<sequence>MNPLGFFTAPFPETDLSEVLDLARRWRVDALEIGCGGYPGTHHADARHLMNAPEEIETFRQQLDDAGIRHRVLSCHCNPLHPDSIQADLADQTLRQTLHLAHRLGIRTVVTFSGVGGQGGQFNWPVLGWPTDYSHYWTEVWETQLIPYWQGIAALAESLDVRIAIEPHGGFLVHSPGTLLMLREACGPSIGVNLDPSHFWWQGLDPLAGVRLLGDALHHVHIKDWLADEREQALWGMLDPRPRTPDITPAWEFAIPGRGHDEGFWQAFIAACIATGYDGMFSIEHEDPTLDPVTGIERSLDFIRALTV</sequence>
<dbReference type="RefSeq" id="WP_189606468.1">
    <property type="nucleotide sequence ID" value="NZ_BMXR01000001.1"/>
</dbReference>
<keyword evidence="3" id="KW-1185">Reference proteome</keyword>
<dbReference type="AlphaFoldDB" id="A0A918N637"/>
<organism evidence="2 3">
    <name type="scientific">Saccharospirillum salsuginis</name>
    <dbReference type="NCBI Taxonomy" id="418750"/>
    <lineage>
        <taxon>Bacteria</taxon>
        <taxon>Pseudomonadati</taxon>
        <taxon>Pseudomonadota</taxon>
        <taxon>Gammaproteobacteria</taxon>
        <taxon>Oceanospirillales</taxon>
        <taxon>Saccharospirillaceae</taxon>
        <taxon>Saccharospirillum</taxon>
    </lineage>
</organism>
<dbReference type="Pfam" id="PF01261">
    <property type="entry name" value="AP_endonuc_2"/>
    <property type="match status" value="1"/>
</dbReference>
<evidence type="ECO:0000259" key="1">
    <source>
        <dbReference type="Pfam" id="PF01261"/>
    </source>
</evidence>
<dbReference type="InterPro" id="IPR036237">
    <property type="entry name" value="Xyl_isomerase-like_sf"/>
</dbReference>
<gene>
    <name evidence="2" type="ORF">GCM10007392_00280</name>
</gene>
<accession>A0A918N637</accession>
<keyword evidence="2" id="KW-0413">Isomerase</keyword>
<protein>
    <submittedName>
        <fullName evidence="2">Xylose isomerase</fullName>
    </submittedName>
</protein>
<dbReference type="PANTHER" id="PTHR12110">
    <property type="entry name" value="HYDROXYPYRUVATE ISOMERASE"/>
    <property type="match status" value="1"/>
</dbReference>
<feature type="domain" description="Xylose isomerase-like TIM barrel" evidence="1">
    <location>
        <begin position="29"/>
        <end position="305"/>
    </location>
</feature>
<dbReference type="Proteomes" id="UP000626148">
    <property type="component" value="Unassembled WGS sequence"/>
</dbReference>
<dbReference type="GO" id="GO:0016853">
    <property type="term" value="F:isomerase activity"/>
    <property type="evidence" value="ECO:0007669"/>
    <property type="project" value="UniProtKB-KW"/>
</dbReference>
<dbReference type="PANTHER" id="PTHR12110:SF21">
    <property type="entry name" value="XYLOSE ISOMERASE-LIKE TIM BARREL DOMAIN-CONTAINING PROTEIN"/>
    <property type="match status" value="1"/>
</dbReference>
<dbReference type="SUPFAM" id="SSF51658">
    <property type="entry name" value="Xylose isomerase-like"/>
    <property type="match status" value="1"/>
</dbReference>